<evidence type="ECO:0000313" key="2">
    <source>
        <dbReference type="Proteomes" id="UP001244427"/>
    </source>
</evidence>
<accession>A0AAW8EXX0</accession>
<dbReference type="EMBL" id="JAUSXV010000001">
    <property type="protein sequence ID" value="MDQ0647644.1"/>
    <property type="molecule type" value="Genomic_DNA"/>
</dbReference>
<dbReference type="Proteomes" id="UP001244427">
    <property type="component" value="Unassembled WGS sequence"/>
</dbReference>
<keyword evidence="2" id="KW-1185">Reference proteome</keyword>
<evidence type="ECO:0000313" key="1">
    <source>
        <dbReference type="EMBL" id="MDQ0647644.1"/>
    </source>
</evidence>
<organism evidence="1 2">
    <name type="scientific">Microbacterium natoriense</name>
    <dbReference type="NCBI Taxonomy" id="284570"/>
    <lineage>
        <taxon>Bacteria</taxon>
        <taxon>Bacillati</taxon>
        <taxon>Actinomycetota</taxon>
        <taxon>Actinomycetes</taxon>
        <taxon>Micrococcales</taxon>
        <taxon>Microbacteriaceae</taxon>
        <taxon>Microbacterium</taxon>
    </lineage>
</organism>
<protein>
    <submittedName>
        <fullName evidence="1">Uncharacterized protein</fullName>
    </submittedName>
</protein>
<dbReference type="RefSeq" id="WP_307295610.1">
    <property type="nucleotide sequence ID" value="NZ_JAUSXV010000001.1"/>
</dbReference>
<gene>
    <name evidence="1" type="ORF">QFZ53_001840</name>
</gene>
<comment type="caution">
    <text evidence="1">The sequence shown here is derived from an EMBL/GenBank/DDBJ whole genome shotgun (WGS) entry which is preliminary data.</text>
</comment>
<proteinExistence type="predicted"/>
<sequence>MVRRGLPLILNALALAKQDPEVQSLIRALGGEPVEVRERLIGAPAYRSRRMLFASGGEIILHDDAVVATLLHLTPEPPAQQGVDLAEWIPSANNDATLDDLKSAIGTAREWAGFGTPVFPVDGGFVRADFRDRRGWNEPGNLLSIAVVVERPGLSCAPDDDGCAVCADLLIRAADDDEVDVAATTLALQAALDDGDLTEDLHWVRLTDLEPLHASGLMQRVESQLTCTSCRRIICFALYRDSPATFQHHVLNDARQHPLEAIPPVDLWGDQARVAAERDAMRYLDHRPGAWFLVGQNGELYLQARYVVNSMVDASALIRLDEAERAAYRIDGHDYISELARRINDDGPHREQSPFRERDLYRGPDAGGYKDAVAAAIVNHTWMAEQRRRG</sequence>
<name>A0AAW8EXX0_9MICO</name>
<dbReference type="AlphaFoldDB" id="A0AAW8EXX0"/>
<reference evidence="1 2" key="1">
    <citation type="submission" date="2023-07" db="EMBL/GenBank/DDBJ databases">
        <title>Comparative genomics of wheat-associated soil bacteria to identify genetic determinants of phenazine resistance.</title>
        <authorList>
            <person name="Mouncey N."/>
        </authorList>
    </citation>
    <scope>NUCLEOTIDE SEQUENCE [LARGE SCALE GENOMIC DNA]</scope>
    <source>
        <strain evidence="1 2">W4I9-1</strain>
    </source>
</reference>